<dbReference type="EMBL" id="CAJNJA010014784">
    <property type="protein sequence ID" value="CAE7349957.1"/>
    <property type="molecule type" value="Genomic_DNA"/>
</dbReference>
<feature type="region of interest" description="Disordered" evidence="1">
    <location>
        <begin position="1"/>
        <end position="42"/>
    </location>
</feature>
<sequence length="332" mass="36800">MSSEDTDVDALSESESSTATDVGAIESSRDSHESYSGDDSEYSTEYSVCYDSSSSDAGLPDWEDACKRAKREPFLCHELNKRQRSYLSGWANPMLCRTGMLARVKRFLKYDFPVMSDCSGAEGGILALQALGVQVDHISSSEINCIATDFIARFSVLRADTDLLEEEAWVVKKNVKRGVLRLRVPIYILENVMGIKRCLGAVQARLGRLKEYVHGIMEIDSKAIGDVVSRPRLYFVGIHRSVAAPGISSNAKLQNALDSILAKAKKNCPPPTPWCGLLLDDVAQEAPPKRRRQTQFDLRYEKLGLASNFGTACPHTSSCHSPQPREYRCFGF</sequence>
<comment type="caution">
    <text evidence="2">The sequence shown here is derived from an EMBL/GenBank/DDBJ whole genome shotgun (WGS) entry which is preliminary data.</text>
</comment>
<feature type="compositionally biased region" description="Acidic residues" evidence="1">
    <location>
        <begin position="1"/>
        <end position="12"/>
    </location>
</feature>
<name>A0A812P8B6_9DINO</name>
<reference evidence="2" key="1">
    <citation type="submission" date="2021-02" db="EMBL/GenBank/DDBJ databases">
        <authorList>
            <person name="Dougan E. K."/>
            <person name="Rhodes N."/>
            <person name="Thang M."/>
            <person name="Chan C."/>
        </authorList>
    </citation>
    <scope>NUCLEOTIDE SEQUENCE</scope>
</reference>
<evidence type="ECO:0000313" key="2">
    <source>
        <dbReference type="EMBL" id="CAE7349957.1"/>
    </source>
</evidence>
<evidence type="ECO:0000256" key="1">
    <source>
        <dbReference type="SAM" id="MobiDB-lite"/>
    </source>
</evidence>
<dbReference type="AlphaFoldDB" id="A0A812P8B6"/>
<protein>
    <submittedName>
        <fullName evidence="2">Uncharacterized protein</fullName>
    </submittedName>
</protein>
<keyword evidence="3" id="KW-1185">Reference proteome</keyword>
<dbReference type="SUPFAM" id="SSF53335">
    <property type="entry name" value="S-adenosyl-L-methionine-dependent methyltransferases"/>
    <property type="match status" value="1"/>
</dbReference>
<dbReference type="Proteomes" id="UP000601435">
    <property type="component" value="Unassembled WGS sequence"/>
</dbReference>
<accession>A0A812P8B6</accession>
<gene>
    <name evidence="2" type="ORF">SNEC2469_LOCUS9070</name>
</gene>
<organism evidence="2 3">
    <name type="scientific">Symbiodinium necroappetens</name>
    <dbReference type="NCBI Taxonomy" id="1628268"/>
    <lineage>
        <taxon>Eukaryota</taxon>
        <taxon>Sar</taxon>
        <taxon>Alveolata</taxon>
        <taxon>Dinophyceae</taxon>
        <taxon>Suessiales</taxon>
        <taxon>Symbiodiniaceae</taxon>
        <taxon>Symbiodinium</taxon>
    </lineage>
</organism>
<proteinExistence type="predicted"/>
<evidence type="ECO:0000313" key="3">
    <source>
        <dbReference type="Proteomes" id="UP000601435"/>
    </source>
</evidence>
<dbReference type="InterPro" id="IPR029063">
    <property type="entry name" value="SAM-dependent_MTases_sf"/>
</dbReference>